<keyword evidence="6" id="KW-1185">Reference proteome</keyword>
<evidence type="ECO:0000259" key="4">
    <source>
        <dbReference type="Pfam" id="PF00582"/>
    </source>
</evidence>
<dbReference type="PANTHER" id="PTHR46268">
    <property type="entry name" value="STRESS RESPONSE PROTEIN NHAX"/>
    <property type="match status" value="1"/>
</dbReference>
<dbReference type="InterPro" id="IPR014729">
    <property type="entry name" value="Rossmann-like_a/b/a_fold"/>
</dbReference>
<keyword evidence="3" id="KW-0067">ATP-binding</keyword>
<accession>U1M203</accession>
<organism evidence="5 6">
    <name type="scientific">Segniliparus rugosus (strain ATCC BAA-974 / DSM 45345 / CCUG 50838 / CIP 108380 / JCM 13579 / CDC 945)</name>
    <dbReference type="NCBI Taxonomy" id="679197"/>
    <lineage>
        <taxon>Bacteria</taxon>
        <taxon>Bacillati</taxon>
        <taxon>Actinomycetota</taxon>
        <taxon>Actinomycetes</taxon>
        <taxon>Mycobacteriales</taxon>
        <taxon>Segniliparaceae</taxon>
        <taxon>Segniliparus</taxon>
    </lineage>
</organism>
<dbReference type="Pfam" id="PF00582">
    <property type="entry name" value="Usp"/>
    <property type="match status" value="2"/>
</dbReference>
<feature type="domain" description="UspA" evidence="4">
    <location>
        <begin position="5"/>
        <end position="145"/>
    </location>
</feature>
<dbReference type="AlphaFoldDB" id="U1M203"/>
<dbReference type="PRINTS" id="PR01438">
    <property type="entry name" value="UNVRSLSTRESS"/>
</dbReference>
<dbReference type="PANTHER" id="PTHR46268:SF27">
    <property type="entry name" value="UNIVERSAL STRESS PROTEIN RV2623"/>
    <property type="match status" value="1"/>
</dbReference>
<dbReference type="Gene3D" id="3.40.50.620">
    <property type="entry name" value="HUPs"/>
    <property type="match status" value="2"/>
</dbReference>
<dbReference type="InterPro" id="IPR006016">
    <property type="entry name" value="UspA"/>
</dbReference>
<proteinExistence type="inferred from homology"/>
<dbReference type="HOGENOM" id="CLU_049301_2_3_11"/>
<dbReference type="RefSeq" id="WP_021029993.1">
    <property type="nucleotide sequence ID" value="NZ_KI391953.1"/>
</dbReference>
<feature type="domain" description="UspA" evidence="4">
    <location>
        <begin position="157"/>
        <end position="294"/>
    </location>
</feature>
<evidence type="ECO:0000256" key="2">
    <source>
        <dbReference type="ARBA" id="ARBA00022741"/>
    </source>
</evidence>
<name>U1M203_SEGRC</name>
<evidence type="ECO:0000256" key="1">
    <source>
        <dbReference type="ARBA" id="ARBA00008791"/>
    </source>
</evidence>
<reference evidence="5 6" key="1">
    <citation type="journal article" date="2011" name="Stand. Genomic Sci.">
        <title>High quality draft genome sequence of Segniliparus rugosus CDC 945(T)= (ATCC BAA-974(T)).</title>
        <authorList>
            <person name="Earl A.M."/>
            <person name="Desjardins C.A."/>
            <person name="Fitzgerald M.G."/>
            <person name="Arachchi H.M."/>
            <person name="Zeng Q."/>
            <person name="Mehta T."/>
            <person name="Griggs A."/>
            <person name="Birren B.W."/>
            <person name="Toney N.C."/>
            <person name="Carr J."/>
            <person name="Posey J."/>
            <person name="Butler W.R."/>
        </authorList>
    </citation>
    <scope>NUCLEOTIDE SEQUENCE [LARGE SCALE GENOMIC DNA]</scope>
    <source>
        <strain evidence="6">ATCC BAA-974 / DSM 45345 / CCUG 50838 / CIP 108380 / JCM 13579 / CDC 945</strain>
    </source>
</reference>
<dbReference type="InterPro" id="IPR006015">
    <property type="entry name" value="Universal_stress_UspA"/>
</dbReference>
<gene>
    <name evidence="5" type="ORF">HMPREF9336_04093</name>
</gene>
<comment type="similarity">
    <text evidence="1">Belongs to the universal stress protein A family.</text>
</comment>
<dbReference type="eggNOG" id="COG0589">
    <property type="taxonomic scope" value="Bacteria"/>
</dbReference>
<evidence type="ECO:0000313" key="6">
    <source>
        <dbReference type="Proteomes" id="UP000004816"/>
    </source>
</evidence>
<dbReference type="Proteomes" id="UP000004816">
    <property type="component" value="Unassembled WGS sequence"/>
</dbReference>
<sequence length="300" mass="32178">MNDPMRTPVVVGVDGSQAANRALMWAADEASRLRLPLLLVHSVDFPAFASSAGVDFDGSLVWSVEADGERLLAEARERVRERCPDLQVELRVESLSPVAGLAEASRGARMVVLGSSGKGALRGALVGSSAVGVLHRAHCPVAVIRGSGQPSTVSAPVLVGVDASPSSDLAVELAFDEAAWRGAELIAAHAWTEHVAVSASIYAYPLPMDWDRMGEAEEKVLAEKIGFWHEKYPEVRVRKVVSCARPTRWLLELAKEAQLMVVGTRGRSELASTFLGSTSQAMVYHSPCPVIIAREDHKVP</sequence>
<evidence type="ECO:0000256" key="3">
    <source>
        <dbReference type="ARBA" id="ARBA00022840"/>
    </source>
</evidence>
<dbReference type="SUPFAM" id="SSF52402">
    <property type="entry name" value="Adenine nucleotide alpha hydrolases-like"/>
    <property type="match status" value="2"/>
</dbReference>
<dbReference type="EMBL" id="ACZI02000001">
    <property type="protein sequence ID" value="ERG69397.1"/>
    <property type="molecule type" value="Genomic_DNA"/>
</dbReference>
<protein>
    <recommendedName>
        <fullName evidence="4">UspA domain-containing protein</fullName>
    </recommendedName>
</protein>
<keyword evidence="2" id="KW-0547">Nucleotide-binding</keyword>
<evidence type="ECO:0000313" key="5">
    <source>
        <dbReference type="EMBL" id="ERG69397.1"/>
    </source>
</evidence>
<dbReference type="GO" id="GO:0005524">
    <property type="term" value="F:ATP binding"/>
    <property type="evidence" value="ECO:0007669"/>
    <property type="project" value="UniProtKB-KW"/>
</dbReference>
<comment type="caution">
    <text evidence="5">The sequence shown here is derived from an EMBL/GenBank/DDBJ whole genome shotgun (WGS) entry which is preliminary data.</text>
</comment>